<dbReference type="VEuPathDB" id="FungiDB:SeMB42_g05122"/>
<accession>A0A507CA50</accession>
<feature type="compositionally biased region" description="Polar residues" evidence="6">
    <location>
        <begin position="104"/>
        <end position="123"/>
    </location>
</feature>
<feature type="region of interest" description="Disordered" evidence="6">
    <location>
        <begin position="438"/>
        <end position="479"/>
    </location>
</feature>
<feature type="compositionally biased region" description="Low complexity" evidence="6">
    <location>
        <begin position="1"/>
        <end position="18"/>
    </location>
</feature>
<feature type="compositionally biased region" description="Polar residues" evidence="6">
    <location>
        <begin position="57"/>
        <end position="71"/>
    </location>
</feature>
<dbReference type="Pfam" id="PF04855">
    <property type="entry name" value="SNF5"/>
    <property type="match status" value="1"/>
</dbReference>
<feature type="region of interest" description="Disordered" evidence="6">
    <location>
        <begin position="1"/>
        <end position="123"/>
    </location>
</feature>
<feature type="compositionally biased region" description="Low complexity" evidence="6">
    <location>
        <begin position="257"/>
        <end position="269"/>
    </location>
</feature>
<dbReference type="EMBL" id="QEAM01000727">
    <property type="protein sequence ID" value="TPX36049.1"/>
    <property type="molecule type" value="Genomic_DNA"/>
</dbReference>
<protein>
    <recommendedName>
        <fullName evidence="9">GATA-type domain-containing protein</fullName>
    </recommendedName>
</protein>
<evidence type="ECO:0000256" key="4">
    <source>
        <dbReference type="ARBA" id="ARBA00023163"/>
    </source>
</evidence>
<feature type="compositionally biased region" description="Low complexity" evidence="6">
    <location>
        <begin position="80"/>
        <end position="97"/>
    </location>
</feature>
<sequence>MLGHTQSSAEQHQHQQQADGSVPGSNIPSSSNTSVSPIKAASATNISYTNDMAGRADNTSSSSGADQSSETVRLPPMQLAPQAVNPPAASSQPSQSNLHARPLSSPNVARHTSGQAQSLSPSATHEMAAVALMGLQQQGPVRPQITKNPLTPEQIQALFHRIQTGPPNPEMEAHLRHVLQMPDFSFSDPTHMARLQEIMSRAVPSQTPRTLPPPVQPPQSTQPQPQPQPQPPSASASAMNLTSAPQSPPPTMPLAPQMQIQQQQQQQQQLGSSGGRSRAHKNTLSANGHRIGRPPRAAGTPTPPGIMGPPQSVMMANNGSSANPVAPMRSLSGPQNVMVAASSPVPPGMTPQAPAQQVLLNGHPAMVQQVPTSQIVNHPSQLDLLSTKPLATVDTELINMYAARMRLGLTNLMAIASTNIILGKRKRTQAAVSALDELDLSDEDSQPESDFDSHRRRGKRVPPPQPAPAVQAPTPVDPDAERKKIFDEVHLYLPQPGSRRAGTVPPGKVTQKATKHMYVSKEDMKDAAEAHEVLVPIRIEFEYEGFKVRDTVIWNLNERLMSPLKFAELFCEDLDIKPIPAYAPQIATNIQVQLSEYAAFYTDADLPVGGDARVKIQLDIQVGKLQLQDQFEWDLNSDILPEDFARTLVADVGLGGEFVSIVAHSIRDQIHKYRVSQISDEGEGAEPLDTILRDDREVAEWEPVVHLLNEENLDKITKDRELKEAKKTRREVRIPNRPVVTARARRIAADAGFDIRMEDMDQDVVTRPGDDTSDFRCNHCGMTQVQYRRTGPDGPKTLCISCASYFYHDAVLPAHRKGIFSEKAIAQSIASREQWQ</sequence>
<keyword evidence="3" id="KW-0805">Transcription regulation</keyword>
<comment type="caution">
    <text evidence="7">The sequence shown here is derived from an EMBL/GenBank/DDBJ whole genome shotgun (WGS) entry which is preliminary data.</text>
</comment>
<dbReference type="InterPro" id="IPR006939">
    <property type="entry name" value="SNF5"/>
</dbReference>
<evidence type="ECO:0000256" key="2">
    <source>
        <dbReference type="ARBA" id="ARBA00010239"/>
    </source>
</evidence>
<evidence type="ECO:0000256" key="6">
    <source>
        <dbReference type="SAM" id="MobiDB-lite"/>
    </source>
</evidence>
<evidence type="ECO:0000313" key="8">
    <source>
        <dbReference type="Proteomes" id="UP000320475"/>
    </source>
</evidence>
<comment type="similarity">
    <text evidence="2">Belongs to the SNF5 family.</text>
</comment>
<keyword evidence="5" id="KW-0539">Nucleus</keyword>
<name>A0A507CA50_9FUNG</name>
<comment type="subcellular location">
    <subcellularLocation>
        <location evidence="1">Nucleus</location>
    </subcellularLocation>
</comment>
<feature type="region of interest" description="Disordered" evidence="6">
    <location>
        <begin position="202"/>
        <end position="310"/>
    </location>
</feature>
<evidence type="ECO:0000313" key="7">
    <source>
        <dbReference type="EMBL" id="TPX36049.1"/>
    </source>
</evidence>
<gene>
    <name evidence="7" type="ORF">SeLEV6574_g08123</name>
</gene>
<evidence type="ECO:0008006" key="9">
    <source>
        <dbReference type="Google" id="ProtNLM"/>
    </source>
</evidence>
<feature type="compositionally biased region" description="Polar residues" evidence="6">
    <location>
        <begin position="233"/>
        <end position="245"/>
    </location>
</feature>
<organism evidence="7 8">
    <name type="scientific">Synchytrium endobioticum</name>
    <dbReference type="NCBI Taxonomy" id="286115"/>
    <lineage>
        <taxon>Eukaryota</taxon>
        <taxon>Fungi</taxon>
        <taxon>Fungi incertae sedis</taxon>
        <taxon>Chytridiomycota</taxon>
        <taxon>Chytridiomycota incertae sedis</taxon>
        <taxon>Chytridiomycetes</taxon>
        <taxon>Synchytriales</taxon>
        <taxon>Synchytriaceae</taxon>
        <taxon>Synchytrium</taxon>
    </lineage>
</organism>
<evidence type="ECO:0000256" key="3">
    <source>
        <dbReference type="ARBA" id="ARBA00023015"/>
    </source>
</evidence>
<dbReference type="Proteomes" id="UP000320475">
    <property type="component" value="Unassembled WGS sequence"/>
</dbReference>
<keyword evidence="4" id="KW-0804">Transcription</keyword>
<feature type="compositionally biased region" description="Low complexity" evidence="6">
    <location>
        <begin position="25"/>
        <end position="38"/>
    </location>
</feature>
<evidence type="ECO:0000256" key="1">
    <source>
        <dbReference type="ARBA" id="ARBA00004123"/>
    </source>
</evidence>
<dbReference type="OrthoDB" id="515064at2759"/>
<reference evidence="7 8" key="1">
    <citation type="journal article" date="2019" name="Sci. Rep.">
        <title>Comparative genomics of chytrid fungi reveal insights into the obligate biotrophic and pathogenic lifestyle of Synchytrium endobioticum.</title>
        <authorList>
            <person name="van de Vossenberg B.T.L.H."/>
            <person name="Warris S."/>
            <person name="Nguyen H.D.T."/>
            <person name="van Gent-Pelzer M.P.E."/>
            <person name="Joly D.L."/>
            <person name="van de Geest H.C."/>
            <person name="Bonants P.J.M."/>
            <person name="Smith D.S."/>
            <person name="Levesque C.A."/>
            <person name="van der Lee T.A.J."/>
        </authorList>
    </citation>
    <scope>NUCLEOTIDE SEQUENCE [LARGE SCALE GENOMIC DNA]</scope>
    <source>
        <strain evidence="7 8">LEV6574</strain>
    </source>
</reference>
<proteinExistence type="inferred from homology"/>
<evidence type="ECO:0000256" key="5">
    <source>
        <dbReference type="ARBA" id="ARBA00023242"/>
    </source>
</evidence>
<dbReference type="GO" id="GO:0006338">
    <property type="term" value="P:chromatin remodeling"/>
    <property type="evidence" value="ECO:0007669"/>
    <property type="project" value="InterPro"/>
</dbReference>
<dbReference type="GO" id="GO:0000228">
    <property type="term" value="C:nuclear chromosome"/>
    <property type="evidence" value="ECO:0007669"/>
    <property type="project" value="InterPro"/>
</dbReference>
<dbReference type="PANTHER" id="PTHR10019">
    <property type="entry name" value="SNF5"/>
    <property type="match status" value="1"/>
</dbReference>
<dbReference type="AlphaFoldDB" id="A0A507CA50"/>
<feature type="compositionally biased region" description="Acidic residues" evidence="6">
    <location>
        <begin position="438"/>
        <end position="450"/>
    </location>
</feature>